<feature type="region of interest" description="Disordered" evidence="1">
    <location>
        <begin position="1"/>
        <end position="30"/>
    </location>
</feature>
<dbReference type="PANTHER" id="PTHR34215">
    <property type="entry name" value="BLL0784 PROTEIN"/>
    <property type="match status" value="1"/>
</dbReference>
<dbReference type="Gene3D" id="3.30.1230.10">
    <property type="entry name" value="YlxR-like"/>
    <property type="match status" value="1"/>
</dbReference>
<dbReference type="InterPro" id="IPR029064">
    <property type="entry name" value="Ribosomal_eL30-like_sf"/>
</dbReference>
<gene>
    <name evidence="3" type="ORF">PQJ73_22235</name>
</gene>
<dbReference type="Pfam" id="PF04296">
    <property type="entry name" value="YlxR"/>
    <property type="match status" value="1"/>
</dbReference>
<reference evidence="3" key="2">
    <citation type="submission" date="2023-02" db="EMBL/GenBank/DDBJ databases">
        <authorList>
            <person name="Rayyan A."/>
            <person name="Meyer T."/>
            <person name="Kyndt J.A."/>
        </authorList>
    </citation>
    <scope>NUCLEOTIDE SEQUENCE</scope>
    <source>
        <strain evidence="3">DSM 9987</strain>
    </source>
</reference>
<dbReference type="PANTHER" id="PTHR34215:SF1">
    <property type="entry name" value="YLXR DOMAIN-CONTAINING PROTEIN"/>
    <property type="match status" value="1"/>
</dbReference>
<protein>
    <submittedName>
        <fullName evidence="3">RNA-binding protein</fullName>
    </submittedName>
</protein>
<dbReference type="Gene3D" id="3.30.1330.30">
    <property type="match status" value="1"/>
</dbReference>
<dbReference type="SUPFAM" id="SSF64376">
    <property type="entry name" value="YlxR-like"/>
    <property type="match status" value="1"/>
</dbReference>
<accession>A0ABT5JG81</accession>
<dbReference type="InterPro" id="IPR007393">
    <property type="entry name" value="YlxR_dom"/>
</dbReference>
<reference evidence="3" key="1">
    <citation type="journal article" date="2023" name="Microbiol Resour">
        <title>Genome Sequences of Rhodoplanes serenus and Two Thermotolerant Strains, Rhodoplanes tepidamans and 'Rhodoplanes cryptolactis,' Further Refine the Genus.</title>
        <authorList>
            <person name="Rayyan A.A."/>
            <person name="Kyndt J.A."/>
        </authorList>
    </citation>
    <scope>NUCLEOTIDE SEQUENCE</scope>
    <source>
        <strain evidence="3">DSM 9987</strain>
    </source>
</reference>
<proteinExistence type="predicted"/>
<evidence type="ECO:0000313" key="3">
    <source>
        <dbReference type="EMBL" id="MDC7788418.1"/>
    </source>
</evidence>
<keyword evidence="4" id="KW-1185">Reference proteome</keyword>
<sequence length="243" mass="25325">MLARIEVDAPSGAPQGAPDETLLDGGPKGAAAGRERLCIATRTVRPIDEMIRFVAGPDGRVVPDVKRKLPGRGAWVTAARGPLATAVKQGAFKRAFKGKATAEAGLVEATERLLERAVLDALAIAHKAGAVVAGYTKVEAALAAGTPVGLVRARDASPDGVRKIDAAAARRPRTDAMPIPVVGSFESVDLDLALGRTNVIHAALLPGRASEAVLGRWRMLEMFRTGVPDPRGARQTAADPARD</sequence>
<feature type="domain" description="YlxR" evidence="2">
    <location>
        <begin position="36"/>
        <end position="101"/>
    </location>
</feature>
<dbReference type="RefSeq" id="WP_272779254.1">
    <property type="nucleotide sequence ID" value="NZ_JAQQLI010000044.1"/>
</dbReference>
<dbReference type="Proteomes" id="UP001165652">
    <property type="component" value="Unassembled WGS sequence"/>
</dbReference>
<dbReference type="InterPro" id="IPR035931">
    <property type="entry name" value="YlxR-like_sf"/>
</dbReference>
<name>A0ABT5JG81_RHOTP</name>
<comment type="caution">
    <text evidence="3">The sequence shown here is derived from an EMBL/GenBank/DDBJ whole genome shotgun (WGS) entry which is preliminary data.</text>
</comment>
<evidence type="ECO:0000313" key="4">
    <source>
        <dbReference type="Proteomes" id="UP001165652"/>
    </source>
</evidence>
<evidence type="ECO:0000259" key="2">
    <source>
        <dbReference type="Pfam" id="PF04296"/>
    </source>
</evidence>
<dbReference type="NCBIfam" id="NF006622">
    <property type="entry name" value="PRK09190.1"/>
    <property type="match status" value="1"/>
</dbReference>
<evidence type="ECO:0000256" key="1">
    <source>
        <dbReference type="SAM" id="MobiDB-lite"/>
    </source>
</evidence>
<dbReference type="InterPro" id="IPR037465">
    <property type="entry name" value="YlxR"/>
</dbReference>
<organism evidence="3 4">
    <name type="scientific">Rhodoplanes tepidamans</name>
    <name type="common">Rhodoplanes cryptolactis</name>
    <dbReference type="NCBI Taxonomy" id="200616"/>
    <lineage>
        <taxon>Bacteria</taxon>
        <taxon>Pseudomonadati</taxon>
        <taxon>Pseudomonadota</taxon>
        <taxon>Alphaproteobacteria</taxon>
        <taxon>Hyphomicrobiales</taxon>
        <taxon>Nitrobacteraceae</taxon>
        <taxon>Rhodoplanes</taxon>
    </lineage>
</organism>
<dbReference type="CDD" id="cd00279">
    <property type="entry name" value="YlxR"/>
    <property type="match status" value="1"/>
</dbReference>
<dbReference type="EMBL" id="JAQQLI010000044">
    <property type="protein sequence ID" value="MDC7788418.1"/>
    <property type="molecule type" value="Genomic_DNA"/>
</dbReference>
<dbReference type="SUPFAM" id="SSF55315">
    <property type="entry name" value="L30e-like"/>
    <property type="match status" value="1"/>
</dbReference>